<dbReference type="Pfam" id="PF10942">
    <property type="entry name" value="DUF2619"/>
    <property type="match status" value="1"/>
</dbReference>
<dbReference type="EMBL" id="FTNK01000001">
    <property type="protein sequence ID" value="SIQ35070.1"/>
    <property type="molecule type" value="Genomic_DNA"/>
</dbReference>
<evidence type="ECO:0000313" key="2">
    <source>
        <dbReference type="EMBL" id="SIQ35070.1"/>
    </source>
</evidence>
<reference evidence="2 3" key="1">
    <citation type="submission" date="2017-01" db="EMBL/GenBank/DDBJ databases">
        <authorList>
            <person name="Varghese N."/>
            <person name="Submissions S."/>
        </authorList>
    </citation>
    <scope>NUCLEOTIDE SEQUENCE [LARGE SCALE GENOMIC DNA]</scope>
    <source>
        <strain evidence="2 3">ATCC 23464</strain>
    </source>
</reference>
<feature type="transmembrane region" description="Helical" evidence="1">
    <location>
        <begin position="39"/>
        <end position="61"/>
    </location>
</feature>
<feature type="transmembrane region" description="Helical" evidence="1">
    <location>
        <begin position="67"/>
        <end position="85"/>
    </location>
</feature>
<evidence type="ECO:0008006" key="4">
    <source>
        <dbReference type="Google" id="ProtNLM"/>
    </source>
</evidence>
<feature type="transmembrane region" description="Helical" evidence="1">
    <location>
        <begin position="6"/>
        <end position="27"/>
    </location>
</feature>
<keyword evidence="3" id="KW-1185">Reference proteome</keyword>
<keyword evidence="1" id="KW-0812">Transmembrane</keyword>
<name>A0ABY1JKK9_9BACL</name>
<protein>
    <recommendedName>
        <fullName evidence="4">DUF2619 domain-containing protein</fullName>
    </recommendedName>
</protein>
<evidence type="ECO:0000313" key="3">
    <source>
        <dbReference type="Proteomes" id="UP000186666"/>
    </source>
</evidence>
<keyword evidence="1" id="KW-1133">Transmembrane helix</keyword>
<proteinExistence type="predicted"/>
<accession>A0ABY1JKK9</accession>
<evidence type="ECO:0000256" key="1">
    <source>
        <dbReference type="SAM" id="Phobius"/>
    </source>
</evidence>
<dbReference type="Proteomes" id="UP000186666">
    <property type="component" value="Unassembled WGS sequence"/>
</dbReference>
<organism evidence="2 3">
    <name type="scientific">Paenibacillus macquariensis</name>
    <dbReference type="NCBI Taxonomy" id="948756"/>
    <lineage>
        <taxon>Bacteria</taxon>
        <taxon>Bacillati</taxon>
        <taxon>Bacillota</taxon>
        <taxon>Bacilli</taxon>
        <taxon>Bacillales</taxon>
        <taxon>Paenibacillaceae</taxon>
        <taxon>Paenibacillus</taxon>
    </lineage>
</organism>
<gene>
    <name evidence="2" type="ORF">SAMN05421578_101346</name>
</gene>
<dbReference type="InterPro" id="IPR020390">
    <property type="entry name" value="Uncharacterised_YqhV"/>
</dbReference>
<sequence>MDKFVVSMATLRIISGSIEIAAALFMLKVGQVDKALTINTALAFVGPTVLILTTSIGLLGMADKLSWAKMAWILLGVSFLLIGILKK</sequence>
<comment type="caution">
    <text evidence="2">The sequence shown here is derived from an EMBL/GenBank/DDBJ whole genome shotgun (WGS) entry which is preliminary data.</text>
</comment>
<keyword evidence="1" id="KW-0472">Membrane</keyword>